<name>A0A0W0VLC4_9GAMM</name>
<keyword evidence="2 3" id="KW-0040">ANK repeat</keyword>
<dbReference type="PANTHER" id="PTHR24198:SF195">
    <property type="entry name" value="DEATH DOMAIN-CONTAINING PROTEIN"/>
    <property type="match status" value="1"/>
</dbReference>
<dbReference type="PROSITE" id="PS50088">
    <property type="entry name" value="ANK_REPEAT"/>
    <property type="match status" value="1"/>
</dbReference>
<evidence type="ECO:0000256" key="2">
    <source>
        <dbReference type="ARBA" id="ARBA00023043"/>
    </source>
</evidence>
<dbReference type="Gene3D" id="1.25.40.20">
    <property type="entry name" value="Ankyrin repeat-containing domain"/>
    <property type="match status" value="1"/>
</dbReference>
<dbReference type="Pfam" id="PF12796">
    <property type="entry name" value="Ank_2"/>
    <property type="match status" value="1"/>
</dbReference>
<keyword evidence="6" id="KW-1185">Reference proteome</keyword>
<protein>
    <submittedName>
        <fullName evidence="5">Ankyrin repeat-containing protein</fullName>
    </submittedName>
</protein>
<dbReference type="Proteomes" id="UP000054869">
    <property type="component" value="Unassembled WGS sequence"/>
</dbReference>
<evidence type="ECO:0000256" key="1">
    <source>
        <dbReference type="ARBA" id="ARBA00022737"/>
    </source>
</evidence>
<keyword evidence="1" id="KW-0677">Repeat</keyword>
<dbReference type="InterPro" id="IPR002110">
    <property type="entry name" value="Ankyrin_rpt"/>
</dbReference>
<dbReference type="InterPro" id="IPR036770">
    <property type="entry name" value="Ankyrin_rpt-contain_sf"/>
</dbReference>
<dbReference type="SUPFAM" id="SSF48403">
    <property type="entry name" value="Ankyrin repeat"/>
    <property type="match status" value="1"/>
</dbReference>
<dbReference type="AlphaFoldDB" id="A0A0W0VLC4"/>
<dbReference type="RefSeq" id="WP_051546059.1">
    <property type="nucleotide sequence ID" value="NZ_CAAAJD010000002.1"/>
</dbReference>
<evidence type="ECO:0000313" key="5">
    <source>
        <dbReference type="EMBL" id="KTD20930.1"/>
    </source>
</evidence>
<organism evidence="5 6">
    <name type="scientific">Legionella lansingensis</name>
    <dbReference type="NCBI Taxonomy" id="45067"/>
    <lineage>
        <taxon>Bacteria</taxon>
        <taxon>Pseudomonadati</taxon>
        <taxon>Pseudomonadota</taxon>
        <taxon>Gammaproteobacteria</taxon>
        <taxon>Legionellales</taxon>
        <taxon>Legionellaceae</taxon>
        <taxon>Legionella</taxon>
    </lineage>
</organism>
<feature type="region of interest" description="Disordered" evidence="4">
    <location>
        <begin position="466"/>
        <end position="491"/>
    </location>
</feature>
<dbReference type="SMART" id="SM00248">
    <property type="entry name" value="ANK"/>
    <property type="match status" value="2"/>
</dbReference>
<dbReference type="EMBL" id="LNYI01000033">
    <property type="protein sequence ID" value="KTD20930.1"/>
    <property type="molecule type" value="Genomic_DNA"/>
</dbReference>
<reference evidence="5 6" key="1">
    <citation type="submission" date="2015-11" db="EMBL/GenBank/DDBJ databases">
        <title>Genomic analysis of 38 Legionella species identifies large and diverse effector repertoires.</title>
        <authorList>
            <person name="Burstein D."/>
            <person name="Amaro F."/>
            <person name="Zusman T."/>
            <person name="Lifshitz Z."/>
            <person name="Cohen O."/>
            <person name="Gilbert J.A."/>
            <person name="Pupko T."/>
            <person name="Shuman H.A."/>
            <person name="Segal G."/>
        </authorList>
    </citation>
    <scope>NUCLEOTIDE SEQUENCE [LARGE SCALE GENOMIC DNA]</scope>
    <source>
        <strain evidence="5 6">ATCC 49751</strain>
    </source>
</reference>
<sequence length="532" mass="60836">MIYYFYILLILLALVVVHQCTTFFIPDLWDKLLDFDDKTKLSHDDLLTLLDRFKYTHDDGICFGFTLTWAQDVTLENERLFYQRLNVIRQEKHYLPRKVNRVTQKIKNQENISSYEDQLIETKPFIEAVCLAQSPEDYSDVYAKRLHQIDINSILAMIRYKLAGNTSAKRIFGKTFAFEAERNVIDFLQHLNDLLKLNDKLAMLISSEEHTVGLKKHPEGWLFLDINYLYEQSPDYPYMILNHQELCKQLYLSLEENNHMIFHLDFIAKLPSTSIQARLQQLNYSYPVFPKQLSYVNNRELGMLPIAAQNGDECTVREIVRLSHHCNCIDNDQVAAGMRMTLNNNHTHILDVLVKIRGFNINGPCQTDGSTALAIACNLGYVKLVKRLLACHEIHVNEINNKKLTPLMIACESEYTQQSPELFKLLLHAGARLDLQNAAGESALAIAQRNKNLAAMEAIQAFNVPRSHPKATGSSSHRYIPKHHLTPAGKNHPSLFFSKKSALQNPASPSLLSDFSLTQQQGEHLGSSSTYS</sequence>
<dbReference type="PATRIC" id="fig|45067.4.peg.1739"/>
<gene>
    <name evidence="5" type="ORF">Llan_1660</name>
</gene>
<proteinExistence type="predicted"/>
<feature type="repeat" description="ANK" evidence="3">
    <location>
        <begin position="402"/>
        <end position="438"/>
    </location>
</feature>
<dbReference type="PANTHER" id="PTHR24198">
    <property type="entry name" value="ANKYRIN REPEAT AND PROTEIN KINASE DOMAIN-CONTAINING PROTEIN"/>
    <property type="match status" value="1"/>
</dbReference>
<evidence type="ECO:0000313" key="6">
    <source>
        <dbReference type="Proteomes" id="UP000054869"/>
    </source>
</evidence>
<dbReference type="eggNOG" id="COG0666">
    <property type="taxonomic scope" value="Bacteria"/>
</dbReference>
<dbReference type="STRING" id="45067.Llan_1660"/>
<evidence type="ECO:0000256" key="3">
    <source>
        <dbReference type="PROSITE-ProRule" id="PRU00023"/>
    </source>
</evidence>
<accession>A0A0W0VLC4</accession>
<evidence type="ECO:0000256" key="4">
    <source>
        <dbReference type="SAM" id="MobiDB-lite"/>
    </source>
</evidence>
<comment type="caution">
    <text evidence="5">The sequence shown here is derived from an EMBL/GenBank/DDBJ whole genome shotgun (WGS) entry which is preliminary data.</text>
</comment>